<evidence type="ECO:0000256" key="14">
    <source>
        <dbReference type="PROSITE-ProRule" id="PRU01023"/>
    </source>
</evidence>
<dbReference type="EMBL" id="JBEPLW010000005">
    <property type="protein sequence ID" value="MET3575244.1"/>
    <property type="molecule type" value="Genomic_DNA"/>
</dbReference>
<dbReference type="Gene3D" id="1.10.940.10">
    <property type="entry name" value="NusB-like"/>
    <property type="match status" value="1"/>
</dbReference>
<feature type="binding site" evidence="14">
    <location>
        <position position="315"/>
    </location>
    <ligand>
        <name>S-adenosyl-L-methionine</name>
        <dbReference type="ChEBI" id="CHEBI:59789"/>
    </ligand>
</feature>
<evidence type="ECO:0000256" key="8">
    <source>
        <dbReference type="ARBA" id="ARBA00022679"/>
    </source>
</evidence>
<dbReference type="InterPro" id="IPR023267">
    <property type="entry name" value="RCMT"/>
</dbReference>
<dbReference type="SUPFAM" id="SSF53335">
    <property type="entry name" value="S-adenosyl-L-methionine-dependent methyltransferases"/>
    <property type="match status" value="1"/>
</dbReference>
<accession>A0ABV2GAR0</accession>
<evidence type="ECO:0000256" key="5">
    <source>
        <dbReference type="ARBA" id="ARBA00022490"/>
    </source>
</evidence>
<evidence type="ECO:0000256" key="6">
    <source>
        <dbReference type="ARBA" id="ARBA00022552"/>
    </source>
</evidence>
<dbReference type="PROSITE" id="PS51686">
    <property type="entry name" value="SAM_MT_RSMB_NOP"/>
    <property type="match status" value="1"/>
</dbReference>
<dbReference type="Pfam" id="PF22458">
    <property type="entry name" value="RsmF-B_ferredox"/>
    <property type="match status" value="1"/>
</dbReference>
<proteinExistence type="inferred from homology"/>
<feature type="binding site" evidence="14">
    <location>
        <position position="288"/>
    </location>
    <ligand>
        <name>S-adenosyl-L-methionine</name>
        <dbReference type="ChEBI" id="CHEBI:59789"/>
    </ligand>
</feature>
<evidence type="ECO:0000256" key="7">
    <source>
        <dbReference type="ARBA" id="ARBA00022603"/>
    </source>
</evidence>
<evidence type="ECO:0000256" key="11">
    <source>
        <dbReference type="ARBA" id="ARBA00030399"/>
    </source>
</evidence>
<protein>
    <recommendedName>
        <fullName evidence="4">16S rRNA (cytosine(967)-C(5))-methyltransferase</fullName>
        <ecNumber evidence="4">2.1.1.176</ecNumber>
    </recommendedName>
    <alternativeName>
        <fullName evidence="11">16S rRNA m5C967 methyltransferase</fullName>
    </alternativeName>
    <alternativeName>
        <fullName evidence="12">rRNA (cytosine-C(5)-)-methyltransferase RsmB</fullName>
    </alternativeName>
</protein>
<dbReference type="Pfam" id="PF01189">
    <property type="entry name" value="Methyltr_RsmB-F"/>
    <property type="match status" value="1"/>
</dbReference>
<comment type="similarity">
    <text evidence="3 14">Belongs to the class I-like SAM-binding methyltransferase superfamily. RsmB/NOP family.</text>
</comment>
<feature type="active site" description="Nucleophile" evidence="14">
    <location>
        <position position="387"/>
    </location>
</feature>
<keyword evidence="5" id="KW-0963">Cytoplasm</keyword>
<evidence type="ECO:0000259" key="15">
    <source>
        <dbReference type="PROSITE" id="PS51686"/>
    </source>
</evidence>
<dbReference type="InterPro" id="IPR018314">
    <property type="entry name" value="RsmB/NOL1/NOP2-like_CS"/>
</dbReference>
<dbReference type="InterPro" id="IPR029063">
    <property type="entry name" value="SAM-dependent_MTases_sf"/>
</dbReference>
<keyword evidence="17" id="KW-1185">Reference proteome</keyword>
<dbReference type="GO" id="GO:0032259">
    <property type="term" value="P:methylation"/>
    <property type="evidence" value="ECO:0007669"/>
    <property type="project" value="UniProtKB-KW"/>
</dbReference>
<dbReference type="InterPro" id="IPR035926">
    <property type="entry name" value="NusB-like_sf"/>
</dbReference>
<keyword evidence="9 14" id="KW-0949">S-adenosyl-L-methionine</keyword>
<dbReference type="PROSITE" id="PS01153">
    <property type="entry name" value="NOL1_NOP2_SUN"/>
    <property type="match status" value="1"/>
</dbReference>
<dbReference type="PANTHER" id="PTHR22807">
    <property type="entry name" value="NOP2 YEAST -RELATED NOL1/NOP2/FMU SUN DOMAIN-CONTAINING"/>
    <property type="match status" value="1"/>
</dbReference>
<dbReference type="NCBIfam" id="NF011494">
    <property type="entry name" value="PRK14902.1"/>
    <property type="match status" value="1"/>
</dbReference>
<dbReference type="InterPro" id="IPR004573">
    <property type="entry name" value="rRNA_ssu_MeTfrase_B"/>
</dbReference>
<gene>
    <name evidence="16" type="ORF">ABID49_001129</name>
</gene>
<evidence type="ECO:0000256" key="1">
    <source>
        <dbReference type="ARBA" id="ARBA00002724"/>
    </source>
</evidence>
<evidence type="ECO:0000256" key="4">
    <source>
        <dbReference type="ARBA" id="ARBA00012140"/>
    </source>
</evidence>
<dbReference type="NCBIfam" id="TIGR00563">
    <property type="entry name" value="rsmB"/>
    <property type="match status" value="1"/>
</dbReference>
<comment type="catalytic activity">
    <reaction evidence="13">
        <text>cytidine(967) in 16S rRNA + S-adenosyl-L-methionine = 5-methylcytidine(967) in 16S rRNA + S-adenosyl-L-homocysteine + H(+)</text>
        <dbReference type="Rhea" id="RHEA:42748"/>
        <dbReference type="Rhea" id="RHEA-COMP:10219"/>
        <dbReference type="Rhea" id="RHEA-COMP:10220"/>
        <dbReference type="ChEBI" id="CHEBI:15378"/>
        <dbReference type="ChEBI" id="CHEBI:57856"/>
        <dbReference type="ChEBI" id="CHEBI:59789"/>
        <dbReference type="ChEBI" id="CHEBI:74483"/>
        <dbReference type="ChEBI" id="CHEBI:82748"/>
        <dbReference type="EC" id="2.1.1.176"/>
    </reaction>
</comment>
<comment type="subcellular location">
    <subcellularLocation>
        <location evidence="2">Cytoplasm</location>
    </subcellularLocation>
</comment>
<feature type="binding site" evidence="14">
    <location>
        <begin position="264"/>
        <end position="270"/>
    </location>
    <ligand>
        <name>S-adenosyl-L-methionine</name>
        <dbReference type="ChEBI" id="CHEBI:59789"/>
    </ligand>
</feature>
<dbReference type="InterPro" id="IPR054728">
    <property type="entry name" value="RsmB-like_ferredoxin"/>
</dbReference>
<organism evidence="16 17">
    <name type="scientific">Bhargavaea ullalensis</name>
    <dbReference type="NCBI Taxonomy" id="1265685"/>
    <lineage>
        <taxon>Bacteria</taxon>
        <taxon>Bacillati</taxon>
        <taxon>Bacillota</taxon>
        <taxon>Bacilli</taxon>
        <taxon>Bacillales</taxon>
        <taxon>Caryophanaceae</taxon>
        <taxon>Bhargavaea</taxon>
    </lineage>
</organism>
<evidence type="ECO:0000313" key="16">
    <source>
        <dbReference type="EMBL" id="MET3575244.1"/>
    </source>
</evidence>
<feature type="binding site" evidence="14">
    <location>
        <position position="334"/>
    </location>
    <ligand>
        <name>S-adenosyl-L-methionine</name>
        <dbReference type="ChEBI" id="CHEBI:59789"/>
    </ligand>
</feature>
<dbReference type="InterPro" id="IPR006027">
    <property type="entry name" value="NusB_RsmB_TIM44"/>
</dbReference>
<feature type="domain" description="SAM-dependent MTase RsmB/NOP-type" evidence="15">
    <location>
        <begin position="175"/>
        <end position="448"/>
    </location>
</feature>
<evidence type="ECO:0000313" key="17">
    <source>
        <dbReference type="Proteomes" id="UP001549099"/>
    </source>
</evidence>
<evidence type="ECO:0000256" key="12">
    <source>
        <dbReference type="ARBA" id="ARBA00031088"/>
    </source>
</evidence>
<dbReference type="InterPro" id="IPR049560">
    <property type="entry name" value="MeTrfase_RsmB-F_NOP2_cat"/>
</dbReference>
<sequence length="450" mass="50004">MSRRRDGKRQGSVRDAALDILMAVSRDQAYSNLLLHRAIEDYKLDAKDRALLTELTYGTLQHRLTLDYYLEPFIRGKIEDWVRELLRLSVYQLVYLERIPDHAVVNESVEIAKRRGHKGIASMVNGVLRAVIRNGVPGTDEIRDWTERVSIESSHPEWLIRRWADQYGRGETERMAAANNTPPVQTVRVNRTKGSAEEALSSLREDGFEAQASPVVPGAVRISGGNAARSRAFSEGLITIQDESSMLPAMALGAEPGMRVLDMCAAPGGKTTHIAELMDDRGEVFAYDLHPHKVKLIEENAERLGLRSIRTGTADSRKLSGELEPGSFDRILVDAPCSGLGVIRRKPDIKYAKSEQDISGLPDIQLSLLGEAQKLLRPGGILVYSTCTVDREENRETAARFLKAFPDMEKLGLGNVLPDGLRLEDGMLQVLPQDFGGDGFFVAAFRKRTE</sequence>
<evidence type="ECO:0000256" key="13">
    <source>
        <dbReference type="ARBA" id="ARBA00047283"/>
    </source>
</evidence>
<keyword evidence="8 14" id="KW-0808">Transferase</keyword>
<dbReference type="PANTHER" id="PTHR22807:SF53">
    <property type="entry name" value="RIBOSOMAL RNA SMALL SUBUNIT METHYLTRANSFERASE B-RELATED"/>
    <property type="match status" value="1"/>
</dbReference>
<dbReference type="Pfam" id="PF01029">
    <property type="entry name" value="NusB"/>
    <property type="match status" value="1"/>
</dbReference>
<dbReference type="PRINTS" id="PR02008">
    <property type="entry name" value="RCMTFAMILY"/>
</dbReference>
<dbReference type="InterPro" id="IPR001678">
    <property type="entry name" value="MeTrfase_RsmB-F_NOP2_dom"/>
</dbReference>
<evidence type="ECO:0000256" key="3">
    <source>
        <dbReference type="ARBA" id="ARBA00007494"/>
    </source>
</evidence>
<reference evidence="16 17" key="1">
    <citation type="submission" date="2024-06" db="EMBL/GenBank/DDBJ databases">
        <title>Genomic Encyclopedia of Type Strains, Phase IV (KMG-IV): sequencing the most valuable type-strain genomes for metagenomic binning, comparative biology and taxonomic classification.</title>
        <authorList>
            <person name="Goeker M."/>
        </authorList>
    </citation>
    <scope>NUCLEOTIDE SEQUENCE [LARGE SCALE GENOMIC DNA]</scope>
    <source>
        <strain evidence="16 17">DSM 26128</strain>
    </source>
</reference>
<dbReference type="RefSeq" id="WP_354196221.1">
    <property type="nucleotide sequence ID" value="NZ_JBEPLW010000005.1"/>
</dbReference>
<comment type="caution">
    <text evidence="16">The sequence shown here is derived from an EMBL/GenBank/DDBJ whole genome shotgun (WGS) entry which is preliminary data.</text>
</comment>
<dbReference type="EC" id="2.1.1.176" evidence="4"/>
<dbReference type="Gene3D" id="3.40.50.150">
    <property type="entry name" value="Vaccinia Virus protein VP39"/>
    <property type="match status" value="1"/>
</dbReference>
<dbReference type="CDD" id="cd02440">
    <property type="entry name" value="AdoMet_MTases"/>
    <property type="match status" value="1"/>
</dbReference>
<name>A0ABV2GAR0_9BACL</name>
<evidence type="ECO:0000256" key="9">
    <source>
        <dbReference type="ARBA" id="ARBA00022691"/>
    </source>
</evidence>
<keyword evidence="10 14" id="KW-0694">RNA-binding</keyword>
<comment type="function">
    <text evidence="1">Specifically methylates the cytosine at position 967 (m5C967) of 16S rRNA.</text>
</comment>
<dbReference type="Proteomes" id="UP001549099">
    <property type="component" value="Unassembled WGS sequence"/>
</dbReference>
<dbReference type="Gene3D" id="3.30.70.1170">
    <property type="entry name" value="Sun protein, domain 3"/>
    <property type="match status" value="1"/>
</dbReference>
<dbReference type="GO" id="GO:0008168">
    <property type="term" value="F:methyltransferase activity"/>
    <property type="evidence" value="ECO:0007669"/>
    <property type="project" value="UniProtKB-KW"/>
</dbReference>
<dbReference type="SUPFAM" id="SSF48013">
    <property type="entry name" value="NusB-like"/>
    <property type="match status" value="1"/>
</dbReference>
<keyword evidence="7 14" id="KW-0489">Methyltransferase</keyword>
<evidence type="ECO:0000256" key="2">
    <source>
        <dbReference type="ARBA" id="ARBA00004496"/>
    </source>
</evidence>
<keyword evidence="6" id="KW-0698">rRNA processing</keyword>
<evidence type="ECO:0000256" key="10">
    <source>
        <dbReference type="ARBA" id="ARBA00022884"/>
    </source>
</evidence>